<feature type="domain" description="Cupin type-1" evidence="2">
    <location>
        <begin position="207"/>
        <end position="263"/>
    </location>
</feature>
<dbReference type="Proteomes" id="UP001604277">
    <property type="component" value="Unassembled WGS sequence"/>
</dbReference>
<feature type="compositionally biased region" description="Low complexity" evidence="1">
    <location>
        <begin position="20"/>
        <end position="30"/>
    </location>
</feature>
<accession>A0ABD1VFV5</accession>
<proteinExistence type="predicted"/>
<dbReference type="InterPro" id="IPR014710">
    <property type="entry name" value="RmlC-like_jellyroll"/>
</dbReference>
<name>A0ABD1VFV5_9LAMI</name>
<feature type="compositionally biased region" description="Low complexity" evidence="1">
    <location>
        <begin position="55"/>
        <end position="82"/>
    </location>
</feature>
<dbReference type="EMBL" id="JBFOLJ010000005">
    <property type="protein sequence ID" value="KAL2536107.1"/>
    <property type="molecule type" value="Genomic_DNA"/>
</dbReference>
<dbReference type="AlphaFoldDB" id="A0ABD1VFV5"/>
<feature type="compositionally biased region" description="Polar residues" evidence="1">
    <location>
        <begin position="92"/>
        <end position="102"/>
    </location>
</feature>
<organism evidence="3 4">
    <name type="scientific">Forsythia ovata</name>
    <dbReference type="NCBI Taxonomy" id="205694"/>
    <lineage>
        <taxon>Eukaryota</taxon>
        <taxon>Viridiplantae</taxon>
        <taxon>Streptophyta</taxon>
        <taxon>Embryophyta</taxon>
        <taxon>Tracheophyta</taxon>
        <taxon>Spermatophyta</taxon>
        <taxon>Magnoliopsida</taxon>
        <taxon>eudicotyledons</taxon>
        <taxon>Gunneridae</taxon>
        <taxon>Pentapetalae</taxon>
        <taxon>asterids</taxon>
        <taxon>lamiids</taxon>
        <taxon>Lamiales</taxon>
        <taxon>Oleaceae</taxon>
        <taxon>Forsythieae</taxon>
        <taxon>Forsythia</taxon>
    </lineage>
</organism>
<feature type="compositionally biased region" description="Basic and acidic residues" evidence="1">
    <location>
        <begin position="165"/>
        <end position="182"/>
    </location>
</feature>
<sequence length="274" mass="28528">MARSKTTTHHPEIRRSHRGAASATTTGVPPASTPPPAPVVSPPPPAAPVLPPSLAPSSSSPQPTAAASAVPSTAAIPTPVTSQGELDEDTGSDNGAGSQFGSESEDSSRGSPQTEHLEEEQQKSGSDFADENVEEEEESSNEEDDHLSAKESVPVRLSRAQKGKQKIDERSNVADIPTEHRNVGHPSSDVPTSATHPQLFEHSLLRKGLVHYQYNADPKEPAIAVSAFGSANAGTASLPTTLFATGVDDTVLAKSFKTDVTTIQKLKAGLAPKA</sequence>
<feature type="compositionally biased region" description="Pro residues" evidence="1">
    <location>
        <begin position="31"/>
        <end position="54"/>
    </location>
</feature>
<evidence type="ECO:0000313" key="3">
    <source>
        <dbReference type="EMBL" id="KAL2536107.1"/>
    </source>
</evidence>
<dbReference type="SUPFAM" id="SSF51182">
    <property type="entry name" value="RmlC-like cupins"/>
    <property type="match status" value="1"/>
</dbReference>
<dbReference type="Gene3D" id="2.60.120.10">
    <property type="entry name" value="Jelly Rolls"/>
    <property type="match status" value="1"/>
</dbReference>
<gene>
    <name evidence="3" type="ORF">Fot_17498</name>
</gene>
<evidence type="ECO:0000256" key="1">
    <source>
        <dbReference type="SAM" id="MobiDB-lite"/>
    </source>
</evidence>
<feature type="compositionally biased region" description="Acidic residues" evidence="1">
    <location>
        <begin position="128"/>
        <end position="145"/>
    </location>
</feature>
<reference evidence="4" key="1">
    <citation type="submission" date="2024-07" db="EMBL/GenBank/DDBJ databases">
        <title>Two chromosome-level genome assemblies of Korean endemic species Abeliophyllum distichum and Forsythia ovata (Oleaceae).</title>
        <authorList>
            <person name="Jang H."/>
        </authorList>
    </citation>
    <scope>NUCLEOTIDE SEQUENCE [LARGE SCALE GENOMIC DNA]</scope>
</reference>
<dbReference type="InterPro" id="IPR011051">
    <property type="entry name" value="RmlC_Cupin_sf"/>
</dbReference>
<keyword evidence="4" id="KW-1185">Reference proteome</keyword>
<dbReference type="InterPro" id="IPR006045">
    <property type="entry name" value="Cupin_1"/>
</dbReference>
<dbReference type="Pfam" id="PF00190">
    <property type="entry name" value="Cupin_1"/>
    <property type="match status" value="1"/>
</dbReference>
<feature type="region of interest" description="Disordered" evidence="1">
    <location>
        <begin position="1"/>
        <end position="194"/>
    </location>
</feature>
<comment type="caution">
    <text evidence="3">The sequence shown here is derived from an EMBL/GenBank/DDBJ whole genome shotgun (WGS) entry which is preliminary data.</text>
</comment>
<protein>
    <submittedName>
        <fullName evidence="3">Germin-like protein</fullName>
    </submittedName>
</protein>
<evidence type="ECO:0000313" key="4">
    <source>
        <dbReference type="Proteomes" id="UP001604277"/>
    </source>
</evidence>
<evidence type="ECO:0000259" key="2">
    <source>
        <dbReference type="Pfam" id="PF00190"/>
    </source>
</evidence>